<dbReference type="Pfam" id="PF05232">
    <property type="entry name" value="BTP"/>
    <property type="match status" value="2"/>
</dbReference>
<evidence type="ECO:0000256" key="1">
    <source>
        <dbReference type="SAM" id="MobiDB-lite"/>
    </source>
</evidence>
<evidence type="ECO:0000313" key="5">
    <source>
        <dbReference type="Proteomes" id="UP000050554"/>
    </source>
</evidence>
<accession>A0A0N8SRC9</accession>
<organism evidence="4 5">
    <name type="scientific">Pseudomonas syringae pv. ribicola</name>
    <dbReference type="NCBI Taxonomy" id="55398"/>
    <lineage>
        <taxon>Bacteria</taxon>
        <taxon>Pseudomonadati</taxon>
        <taxon>Pseudomonadota</taxon>
        <taxon>Gammaproteobacteria</taxon>
        <taxon>Pseudomonadales</taxon>
        <taxon>Pseudomonadaceae</taxon>
        <taxon>Pseudomonas</taxon>
    </lineage>
</organism>
<name>A0A0N8SRC9_PSESI</name>
<feature type="domain" description="Chlorhexidine efflux transporter" evidence="3">
    <location>
        <begin position="29"/>
        <end position="92"/>
    </location>
</feature>
<feature type="transmembrane region" description="Helical" evidence="2">
    <location>
        <begin position="132"/>
        <end position="154"/>
    </location>
</feature>
<evidence type="ECO:0000259" key="3">
    <source>
        <dbReference type="Pfam" id="PF05232"/>
    </source>
</evidence>
<dbReference type="NCBIfam" id="NF033665">
    <property type="entry name" value="PACE_efflu_PCE"/>
    <property type="match status" value="1"/>
</dbReference>
<sequence>MLSRMSTKDRRVMSRTLTNTPEQTQVPNKSLRERILHAGLFELGGVILVAPLLAWLMNHSLTMMGAMTVMISTVAMLWNMVYNALFDRLRARFGFAMSLMTRALHALGFEGGLILAVVPLAAWWLSISLFEAFVLDIGLLLMFLPYTMLFNWAYDKVRERVMQRRLSKCEAV</sequence>
<feature type="region of interest" description="Disordered" evidence="1">
    <location>
        <begin position="1"/>
        <end position="24"/>
    </location>
</feature>
<dbReference type="Proteomes" id="UP000050554">
    <property type="component" value="Unassembled WGS sequence"/>
</dbReference>
<keyword evidence="2" id="KW-1133">Transmembrane helix</keyword>
<reference evidence="4 5" key="1">
    <citation type="submission" date="2015-09" db="EMBL/GenBank/DDBJ databases">
        <title>Genome announcement of multiple Pseudomonas syringae strains.</title>
        <authorList>
            <person name="Thakur S."/>
            <person name="Wang P.W."/>
            <person name="Gong Y."/>
            <person name="Weir B.S."/>
            <person name="Guttman D.S."/>
        </authorList>
    </citation>
    <scope>NUCLEOTIDE SEQUENCE [LARGE SCALE GENOMIC DNA]</scope>
    <source>
        <strain evidence="4 5">ICMP3882</strain>
    </source>
</reference>
<feature type="transmembrane region" description="Helical" evidence="2">
    <location>
        <begin position="63"/>
        <end position="82"/>
    </location>
</feature>
<comment type="caution">
    <text evidence="4">The sequence shown here is derived from an EMBL/GenBank/DDBJ whole genome shotgun (WGS) entry which is preliminary data.</text>
</comment>
<keyword evidence="2" id="KW-0812">Transmembrane</keyword>
<feature type="transmembrane region" description="Helical" evidence="2">
    <location>
        <begin position="103"/>
        <end position="126"/>
    </location>
</feature>
<evidence type="ECO:0000256" key="2">
    <source>
        <dbReference type="SAM" id="Phobius"/>
    </source>
</evidence>
<dbReference type="AlphaFoldDB" id="A0A0N8SRC9"/>
<feature type="domain" description="Chlorhexidine efflux transporter" evidence="3">
    <location>
        <begin position="97"/>
        <end position="160"/>
    </location>
</feature>
<dbReference type="NCBIfam" id="NF033664">
    <property type="entry name" value="PACE_transport"/>
    <property type="match status" value="1"/>
</dbReference>
<feature type="transmembrane region" description="Helical" evidence="2">
    <location>
        <begin position="35"/>
        <end position="57"/>
    </location>
</feature>
<feature type="compositionally biased region" description="Polar residues" evidence="1">
    <location>
        <begin position="15"/>
        <end position="24"/>
    </location>
</feature>
<gene>
    <name evidence="4" type="ORF">ALO47_02223</name>
</gene>
<dbReference type="InterPro" id="IPR058208">
    <property type="entry name" value="PACE"/>
</dbReference>
<dbReference type="PATRIC" id="fig|55398.3.peg.2824"/>
<protein>
    <recommendedName>
        <fullName evidence="3">Chlorhexidine efflux transporter domain-containing protein</fullName>
    </recommendedName>
</protein>
<feature type="compositionally biased region" description="Basic and acidic residues" evidence="1">
    <location>
        <begin position="1"/>
        <end position="12"/>
    </location>
</feature>
<keyword evidence="2" id="KW-0472">Membrane</keyword>
<proteinExistence type="predicted"/>
<evidence type="ECO:0000313" key="4">
    <source>
        <dbReference type="EMBL" id="KPY51640.1"/>
    </source>
</evidence>
<dbReference type="EMBL" id="LJRF01000010">
    <property type="protein sequence ID" value="KPY51640.1"/>
    <property type="molecule type" value="Genomic_DNA"/>
</dbReference>
<dbReference type="InterPro" id="IPR007896">
    <property type="entry name" value="BTP_bacteria"/>
</dbReference>